<protein>
    <submittedName>
        <fullName evidence="1">16530_t:CDS:1</fullName>
    </submittedName>
</protein>
<sequence>QAAHLANRYGDDEDFSIEIRKIPALAFLPPDEIPNAFNELKGNIDIPEEANSIIEWFEENYIRRKVRRVSRNGHVTWRTPLFPPSLWSVYENNEYDFPRTNNSVEAWHRRWATLIGKKNLNIFKFIQEIQKEQHRVQLDIEAILRGAPRPSQRRQNKECESRIQAVLDNRDNMSLTDFLRGIAHNLLL</sequence>
<organism evidence="1 2">
    <name type="scientific">Dentiscutata heterogama</name>
    <dbReference type="NCBI Taxonomy" id="1316150"/>
    <lineage>
        <taxon>Eukaryota</taxon>
        <taxon>Fungi</taxon>
        <taxon>Fungi incertae sedis</taxon>
        <taxon>Mucoromycota</taxon>
        <taxon>Glomeromycotina</taxon>
        <taxon>Glomeromycetes</taxon>
        <taxon>Diversisporales</taxon>
        <taxon>Gigasporaceae</taxon>
        <taxon>Dentiscutata</taxon>
    </lineage>
</organism>
<gene>
    <name evidence="1" type="ORF">DHETER_LOCUS15058</name>
</gene>
<name>A0ACA9QN38_9GLOM</name>
<evidence type="ECO:0000313" key="1">
    <source>
        <dbReference type="EMBL" id="CAG8757680.1"/>
    </source>
</evidence>
<accession>A0ACA9QN38</accession>
<comment type="caution">
    <text evidence="1">The sequence shown here is derived from an EMBL/GenBank/DDBJ whole genome shotgun (WGS) entry which is preliminary data.</text>
</comment>
<keyword evidence="2" id="KW-1185">Reference proteome</keyword>
<evidence type="ECO:0000313" key="2">
    <source>
        <dbReference type="Proteomes" id="UP000789702"/>
    </source>
</evidence>
<feature type="non-terminal residue" evidence="1">
    <location>
        <position position="1"/>
    </location>
</feature>
<dbReference type="Proteomes" id="UP000789702">
    <property type="component" value="Unassembled WGS sequence"/>
</dbReference>
<dbReference type="EMBL" id="CAJVPU010049585">
    <property type="protein sequence ID" value="CAG8757680.1"/>
    <property type="molecule type" value="Genomic_DNA"/>
</dbReference>
<proteinExistence type="predicted"/>
<reference evidence="1" key="1">
    <citation type="submission" date="2021-06" db="EMBL/GenBank/DDBJ databases">
        <authorList>
            <person name="Kallberg Y."/>
            <person name="Tangrot J."/>
            <person name="Rosling A."/>
        </authorList>
    </citation>
    <scope>NUCLEOTIDE SEQUENCE</scope>
    <source>
        <strain evidence="1">IL203A</strain>
    </source>
</reference>